<evidence type="ECO:0000256" key="2">
    <source>
        <dbReference type="ARBA" id="ARBA00023157"/>
    </source>
</evidence>
<dbReference type="PROSITE" id="PS50030">
    <property type="entry name" value="UBA"/>
    <property type="match status" value="1"/>
</dbReference>
<dbReference type="SUPFAM" id="SSF52833">
    <property type="entry name" value="Thioredoxin-like"/>
    <property type="match status" value="1"/>
</dbReference>
<dbReference type="InterPro" id="IPR017937">
    <property type="entry name" value="Thioredoxin_CS"/>
</dbReference>
<dbReference type="eggNOG" id="KOG0908">
    <property type="taxonomic scope" value="Eukaryota"/>
</dbReference>
<dbReference type="PROSITE" id="PS50033">
    <property type="entry name" value="UBX"/>
    <property type="match status" value="1"/>
</dbReference>
<dbReference type="OrthoDB" id="2121326at2759"/>
<evidence type="ECO:0000259" key="5">
    <source>
        <dbReference type="PROSITE" id="PS50033"/>
    </source>
</evidence>
<comment type="function">
    <text evidence="1">Participates in various redox reactions through the reversible oxidation of its active center dithiol to a disulfide and catalyzes dithiol-disulfide exchange reactions.</text>
</comment>
<dbReference type="Pfam" id="PF22562">
    <property type="entry name" value="UBA_7"/>
    <property type="match status" value="1"/>
</dbReference>
<gene>
    <name evidence="7" type="ORF">Gasu_45060</name>
</gene>
<dbReference type="CDD" id="cd02947">
    <property type="entry name" value="TRX_family"/>
    <property type="match status" value="1"/>
</dbReference>
<dbReference type="Pfam" id="PF00789">
    <property type="entry name" value="UBX"/>
    <property type="match status" value="1"/>
</dbReference>
<dbReference type="STRING" id="130081.M2VXK7"/>
<feature type="region of interest" description="Disordered" evidence="3">
    <location>
        <begin position="302"/>
        <end position="340"/>
    </location>
</feature>
<dbReference type="KEGG" id="gsl:Gasu_45060"/>
<dbReference type="InterPro" id="IPR036249">
    <property type="entry name" value="Thioredoxin-like_sf"/>
</dbReference>
<dbReference type="Gene3D" id="3.10.20.90">
    <property type="entry name" value="Phosphatidylinositol 3-kinase Catalytic Subunit, Chain A, domain 1"/>
    <property type="match status" value="1"/>
</dbReference>
<feature type="compositionally biased region" description="Polar residues" evidence="3">
    <location>
        <begin position="306"/>
        <end position="335"/>
    </location>
</feature>
<dbReference type="InterPro" id="IPR013766">
    <property type="entry name" value="Thioredoxin_domain"/>
</dbReference>
<dbReference type="EMBL" id="KB454525">
    <property type="protein sequence ID" value="EME28006.1"/>
    <property type="molecule type" value="Genomic_DNA"/>
</dbReference>
<keyword evidence="2" id="KW-1015">Disulfide bond</keyword>
<dbReference type="Gramene" id="EME28006">
    <property type="protein sequence ID" value="EME28006"/>
    <property type="gene ID" value="Gasu_45060"/>
</dbReference>
<accession>M2VXK7</accession>
<dbReference type="GeneID" id="17086877"/>
<evidence type="ECO:0000313" key="8">
    <source>
        <dbReference type="Proteomes" id="UP000030680"/>
    </source>
</evidence>
<dbReference type="SMART" id="SM00166">
    <property type="entry name" value="UBX"/>
    <property type="match status" value="1"/>
</dbReference>
<dbReference type="PANTHER" id="PTHR46115">
    <property type="entry name" value="THIOREDOXIN-LIKE PROTEIN 1"/>
    <property type="match status" value="1"/>
</dbReference>
<dbReference type="Gene3D" id="3.40.30.10">
    <property type="entry name" value="Glutaredoxin"/>
    <property type="match status" value="1"/>
</dbReference>
<dbReference type="SUPFAM" id="SSF54236">
    <property type="entry name" value="Ubiquitin-like"/>
    <property type="match status" value="1"/>
</dbReference>
<evidence type="ECO:0000259" key="6">
    <source>
        <dbReference type="PROSITE" id="PS51352"/>
    </source>
</evidence>
<dbReference type="SMART" id="SM00165">
    <property type="entry name" value="UBA"/>
    <property type="match status" value="1"/>
</dbReference>
<dbReference type="eggNOG" id="KOG2689">
    <property type="taxonomic scope" value="Eukaryota"/>
</dbReference>
<dbReference type="PRINTS" id="PR00421">
    <property type="entry name" value="THIOREDOXIN"/>
</dbReference>
<dbReference type="RefSeq" id="XP_005704526.1">
    <property type="nucleotide sequence ID" value="XM_005704469.1"/>
</dbReference>
<feature type="region of interest" description="Disordered" evidence="3">
    <location>
        <begin position="208"/>
        <end position="255"/>
    </location>
</feature>
<dbReference type="Proteomes" id="UP000030680">
    <property type="component" value="Unassembled WGS sequence"/>
</dbReference>
<dbReference type="SUPFAM" id="SSF46934">
    <property type="entry name" value="UBA-like"/>
    <property type="match status" value="1"/>
</dbReference>
<feature type="domain" description="Thioredoxin" evidence="6">
    <location>
        <begin position="1"/>
        <end position="106"/>
    </location>
</feature>
<protein>
    <submittedName>
        <fullName evidence="7">Thioredoxin 1</fullName>
    </submittedName>
</protein>
<proteinExistence type="predicted"/>
<evidence type="ECO:0000256" key="1">
    <source>
        <dbReference type="ARBA" id="ARBA00003318"/>
    </source>
</evidence>
<feature type="domain" description="UBA" evidence="4">
    <location>
        <begin position="149"/>
        <end position="190"/>
    </location>
</feature>
<dbReference type="PROSITE" id="PS51352">
    <property type="entry name" value="THIOREDOXIN_2"/>
    <property type="match status" value="1"/>
</dbReference>
<organism evidence="7 8">
    <name type="scientific">Galdieria sulphuraria</name>
    <name type="common">Red alga</name>
    <dbReference type="NCBI Taxonomy" id="130081"/>
    <lineage>
        <taxon>Eukaryota</taxon>
        <taxon>Rhodophyta</taxon>
        <taxon>Bangiophyceae</taxon>
        <taxon>Galdieriales</taxon>
        <taxon>Galdieriaceae</taxon>
        <taxon>Galdieria</taxon>
    </lineage>
</organism>
<keyword evidence="8" id="KW-1185">Reference proteome</keyword>
<evidence type="ECO:0000259" key="4">
    <source>
        <dbReference type="PROSITE" id="PS50030"/>
    </source>
</evidence>
<feature type="domain" description="UBX" evidence="5">
    <location>
        <begin position="341"/>
        <end position="412"/>
    </location>
</feature>
<feature type="compositionally biased region" description="Basic and acidic residues" evidence="3">
    <location>
        <begin position="218"/>
        <end position="255"/>
    </location>
</feature>
<dbReference type="OMA" id="YPRKIYT"/>
<dbReference type="InterPro" id="IPR009060">
    <property type="entry name" value="UBA-like_sf"/>
</dbReference>
<dbReference type="InterPro" id="IPR015940">
    <property type="entry name" value="UBA"/>
</dbReference>
<evidence type="ECO:0000313" key="7">
    <source>
        <dbReference type="EMBL" id="EME28006.1"/>
    </source>
</evidence>
<dbReference type="FunFam" id="3.40.30.10:FF:000245">
    <property type="entry name" value="Thioredoxin"/>
    <property type="match status" value="1"/>
</dbReference>
<dbReference type="AlphaFoldDB" id="M2VXK7"/>
<reference evidence="8" key="1">
    <citation type="journal article" date="2013" name="Science">
        <title>Gene transfer from bacteria and archaea facilitated evolution of an extremophilic eukaryote.</title>
        <authorList>
            <person name="Schonknecht G."/>
            <person name="Chen W.H."/>
            <person name="Ternes C.M."/>
            <person name="Barbier G.G."/>
            <person name="Shrestha R.P."/>
            <person name="Stanke M."/>
            <person name="Brautigam A."/>
            <person name="Baker B.J."/>
            <person name="Banfield J.F."/>
            <person name="Garavito R.M."/>
            <person name="Carr K."/>
            <person name="Wilkerson C."/>
            <person name="Rensing S.A."/>
            <person name="Gagneul D."/>
            <person name="Dickenson N.E."/>
            <person name="Oesterhelt C."/>
            <person name="Lercher M.J."/>
            <person name="Weber A.P."/>
        </authorList>
    </citation>
    <scope>NUCLEOTIDE SEQUENCE [LARGE SCALE GENOMIC DNA]</scope>
    <source>
        <strain evidence="8">074W</strain>
    </source>
</reference>
<dbReference type="InterPro" id="IPR001012">
    <property type="entry name" value="UBX_dom"/>
</dbReference>
<dbReference type="CDD" id="cd14385">
    <property type="entry name" value="UBA1_spUBP14_like"/>
    <property type="match status" value="1"/>
</dbReference>
<dbReference type="CDD" id="cd01767">
    <property type="entry name" value="UBX"/>
    <property type="match status" value="1"/>
</dbReference>
<dbReference type="InterPro" id="IPR029071">
    <property type="entry name" value="Ubiquitin-like_domsf"/>
</dbReference>
<dbReference type="Pfam" id="PF00085">
    <property type="entry name" value="Thioredoxin"/>
    <property type="match status" value="1"/>
</dbReference>
<sequence>MVRQVSNLSEFDRVLKEAASKLVVVDFFAQWCGPCHFVAPFIDNFATKYPQVVFVKIDVDQASDVASSCGISAMPTFHFYKNSKKVDELVGADPNTLENLIKKHMSSVESTEGYVLGRGESSNTINWNMGRTQQSANGERSSSNVVKPLYNEEYLKQLLEMGFPEVRAKRALLRTKHESVETAMNWLFEHMEDPDIDHPLEEEEAAMKETLKGSSLSEEEKRARAQEALERVRKKRQEEEKKAEIEKERNRMKTGKELAEAKAALEEQKRKAHVEKLQKEKIEAQKERERLRELLRQDRQERLARSGNNSASYSETQQQNTKPNVNSGASQSTGHQGPGVVQLRFPDGSKIESEFEPHMKLREVADFVAKNRPDIPRFSLAQTYPRKVFTETELDSLSLQDAQLIPRGLLLVNRK</sequence>
<dbReference type="PROSITE" id="PS00194">
    <property type="entry name" value="THIOREDOXIN_1"/>
    <property type="match status" value="1"/>
</dbReference>
<dbReference type="Gene3D" id="1.10.8.10">
    <property type="entry name" value="DNA helicase RuvA subunit, C-terminal domain"/>
    <property type="match status" value="1"/>
</dbReference>
<name>M2VXK7_GALSU</name>
<evidence type="ECO:0000256" key="3">
    <source>
        <dbReference type="SAM" id="MobiDB-lite"/>
    </source>
</evidence>